<keyword evidence="2" id="KW-1185">Reference proteome</keyword>
<protein>
    <submittedName>
        <fullName evidence="1">Uncharacterized protein</fullName>
    </submittedName>
</protein>
<dbReference type="EMBL" id="CALSDN010000004">
    <property type="protein sequence ID" value="CAH6720792.1"/>
    <property type="molecule type" value="Genomic_DNA"/>
</dbReference>
<proteinExistence type="predicted"/>
<gene>
    <name evidence="1" type="ORF">CLIB1444_04S08064</name>
</gene>
<accession>A0ACA9Y787</accession>
<evidence type="ECO:0000313" key="1">
    <source>
        <dbReference type="EMBL" id="CAH6720792.1"/>
    </source>
</evidence>
<evidence type="ECO:0000313" key="2">
    <source>
        <dbReference type="Proteomes" id="UP001152531"/>
    </source>
</evidence>
<comment type="caution">
    <text evidence="1">The sequence shown here is derived from an EMBL/GenBank/DDBJ whole genome shotgun (WGS) entry which is preliminary data.</text>
</comment>
<name>A0ACA9Y787_9ASCO</name>
<dbReference type="Proteomes" id="UP001152531">
    <property type="component" value="Unassembled WGS sequence"/>
</dbReference>
<organism evidence="1 2">
    <name type="scientific">[Candida] jaroonii</name>
    <dbReference type="NCBI Taxonomy" id="467808"/>
    <lineage>
        <taxon>Eukaryota</taxon>
        <taxon>Fungi</taxon>
        <taxon>Dikarya</taxon>
        <taxon>Ascomycota</taxon>
        <taxon>Saccharomycotina</taxon>
        <taxon>Pichiomycetes</taxon>
        <taxon>Debaryomycetaceae</taxon>
        <taxon>Yamadazyma</taxon>
    </lineage>
</organism>
<sequence>MRRSDEMSTQEITKFLRTQETIQIVPLIDDILNGTKKFPNDRVFLFELICNKLHKFKQTQDQDPEKFDIYNHLLWKYLGILWGEVTLEVRSKYFRKVKFLDILCLILKGNDMIRELNHIIHLVIQDDLIKFDEANFKRYVALLKEFPRARDSFSDTTQDVILDWSNILVQLMRSFDFKDINDSLPELLPMLNKETSKQIKVNVETIIKKKINTDKIGDLIDSQILSDDSIIELYRILLSVEEESKERIFLKIVKKPKYEDLSIRLLKLVKGGLSMEFLDSIFEAGNWELTQTLFETNDNLTIHKTPLVIGGIDETSKQVIPTIISSYIRSRQFSKLIELWEQQKHDIWSSEYVVDAVSSQVSKLPLLEVTEALKSSRYEVILAVIKGSRVSLDSIKSSVLELQLTWELKFYLLSTYPELIGDLEAHKQPHDLKDHYFFYYQFRVLELKGINDNISGTTMANFKPNDPVYFIKRWFKVIDKFDLDVEVSDIEMVEVFKNDEIFEHPKLMEKLISRIHDLELIPMIPIQCFSKRLKEKFVTLSIEQENYKTLEYLLPSFSSVLETNAAKLIEFTNPENLTIFKKIWINSQKEFRIELLNLLKSDLKNSLIIDIVLRTKTTKSKINDDTHIEENKKVDALKEKYFKFIENQLNKTKNEAEIIGYLKSYDKTLPLPIIKKLGEINSKDINELLFKSFTQYSDVYKVLALYMLLDIDESIIIEYLRTQPTAAGFVVVSFEYDLISYKDSIDNKTIRKYISLFKCLLQIGGEPWLLTHFISKVLSNLDTFTNHTIDVLNVIERAENLNQYNIELILNLIYKLDYNTTDEERFNLACKILSNILLFKRFRLSSRNHLIVSNLSKLTTALTVDKPLSESSICAFNLNKLINNLCNPPIKVNNLTNKSVKIKKQVSFHMTIYIINYIQMSLSHNFNKAITNELANAIYEILNICSKNDLKLINNYLDTQGKFFFKSLYKDFLTYGKWNE</sequence>
<reference evidence="1" key="1">
    <citation type="submission" date="2022-06" db="EMBL/GenBank/DDBJ databases">
        <authorList>
            <person name="Legras J.-L."/>
            <person name="Devillers H."/>
            <person name="Grondin C."/>
        </authorList>
    </citation>
    <scope>NUCLEOTIDE SEQUENCE</scope>
    <source>
        <strain evidence="1">CLIB 1444</strain>
    </source>
</reference>